<dbReference type="InterPro" id="IPR036152">
    <property type="entry name" value="Asp/glu_Ase-like_sf"/>
</dbReference>
<dbReference type="Gene3D" id="3.40.50.1170">
    <property type="entry name" value="L-asparaginase, N-terminal domain"/>
    <property type="match status" value="1"/>
</dbReference>
<dbReference type="CDD" id="cd08964">
    <property type="entry name" value="L-asparaginase_II"/>
    <property type="match status" value="1"/>
</dbReference>
<dbReference type="InterPro" id="IPR027473">
    <property type="entry name" value="L-asparaginase_C"/>
</dbReference>
<sequence length="328" mass="35711">MKKILVLHTGGTISMSATASGALQPNAENPLMAQDDLQGLFDHKLQLITEEIFNLPSPHMTPQRMLALRDRILRGEREEDIDGVVITHGTDTLEETAYFLDLTLPSTISVVVTGAMRGANEIGSDGLYNFQSAVWTAYSDEARGKGVLVVMNDEVHTARFVTKTHTTNVATFRTPTFGPIGLISKHHVNFFQELIQQTVCDIDHVINGVYLLKAFAGMDGDLFSAVDLPTTHGIVIEALGAGNLPPETLPAIRQLLAHHIPIVLVSRCFNGIAEDVYDYAGGGVELKKMGIIFCRGLNGQKARIKLLVALSNGKQGDELRHYVNNAVS</sequence>
<dbReference type="AlphaFoldDB" id="A0A0R1MKS5"/>
<dbReference type="PATRIC" id="fig|1423792.3.peg.1617"/>
<dbReference type="SFLD" id="SFLDS00057">
    <property type="entry name" value="Glutaminase/Asparaginase"/>
    <property type="match status" value="1"/>
</dbReference>
<dbReference type="PANTHER" id="PTHR11707:SF28">
    <property type="entry name" value="60 KDA LYSOPHOSPHOLIPASE"/>
    <property type="match status" value="1"/>
</dbReference>
<feature type="binding site" evidence="6">
    <location>
        <position position="57"/>
    </location>
    <ligand>
        <name>substrate</name>
    </ligand>
</feature>
<proteinExistence type="inferred from homology"/>
<dbReference type="PIRSF" id="PIRSF500176">
    <property type="entry name" value="L_ASNase"/>
    <property type="match status" value="1"/>
</dbReference>
<dbReference type="EC" id="3.5.1.1" evidence="2"/>
<dbReference type="STRING" id="1423792.FD09_GL001596"/>
<keyword evidence="12" id="KW-1185">Reference proteome</keyword>
<keyword evidence="3" id="KW-0378">Hydrolase</keyword>
<evidence type="ECO:0000256" key="7">
    <source>
        <dbReference type="PROSITE-ProRule" id="PRU10099"/>
    </source>
</evidence>
<dbReference type="GO" id="GO:0004067">
    <property type="term" value="F:asparaginase activity"/>
    <property type="evidence" value="ECO:0007669"/>
    <property type="project" value="UniProtKB-UniRule"/>
</dbReference>
<dbReference type="PROSITE" id="PS51732">
    <property type="entry name" value="ASN_GLN_ASE_3"/>
    <property type="match status" value="1"/>
</dbReference>
<dbReference type="FunFam" id="3.40.50.1170:FF:000001">
    <property type="entry name" value="L-asparaginase 2"/>
    <property type="match status" value="1"/>
</dbReference>
<comment type="catalytic activity">
    <reaction evidence="4">
        <text>L-asparagine + H2O = L-aspartate + NH4(+)</text>
        <dbReference type="Rhea" id="RHEA:21016"/>
        <dbReference type="ChEBI" id="CHEBI:15377"/>
        <dbReference type="ChEBI" id="CHEBI:28938"/>
        <dbReference type="ChEBI" id="CHEBI:29991"/>
        <dbReference type="ChEBI" id="CHEBI:58048"/>
        <dbReference type="EC" id="3.5.1.1"/>
    </reaction>
</comment>
<dbReference type="Pfam" id="PF00710">
    <property type="entry name" value="Asparaginase"/>
    <property type="match status" value="1"/>
</dbReference>
<comment type="caution">
    <text evidence="11">The sequence shown here is derived from an EMBL/GenBank/DDBJ whole genome shotgun (WGS) entry which is preliminary data.</text>
</comment>
<feature type="active site" evidence="7">
    <location>
        <position position="12"/>
    </location>
</feature>
<dbReference type="InterPro" id="IPR020827">
    <property type="entry name" value="Asparaginase/glutaminase_AS1"/>
</dbReference>
<dbReference type="GO" id="GO:0006528">
    <property type="term" value="P:asparagine metabolic process"/>
    <property type="evidence" value="ECO:0007669"/>
    <property type="project" value="InterPro"/>
</dbReference>
<dbReference type="EMBL" id="AZEC01000022">
    <property type="protein sequence ID" value="KRL08495.1"/>
    <property type="molecule type" value="Genomic_DNA"/>
</dbReference>
<dbReference type="PANTHER" id="PTHR11707">
    <property type="entry name" value="L-ASPARAGINASE"/>
    <property type="match status" value="1"/>
</dbReference>
<evidence type="ECO:0000256" key="5">
    <source>
        <dbReference type="PIRSR" id="PIRSR001220-1"/>
    </source>
</evidence>
<evidence type="ECO:0000259" key="10">
    <source>
        <dbReference type="Pfam" id="PF17763"/>
    </source>
</evidence>
<dbReference type="InterPro" id="IPR040919">
    <property type="entry name" value="Asparaginase_C"/>
</dbReference>
<evidence type="ECO:0000256" key="1">
    <source>
        <dbReference type="ARBA" id="ARBA00010518"/>
    </source>
</evidence>
<dbReference type="PIRSF" id="PIRSF001220">
    <property type="entry name" value="L-ASNase_gatD"/>
    <property type="match status" value="1"/>
</dbReference>
<evidence type="ECO:0000313" key="11">
    <source>
        <dbReference type="EMBL" id="KRL08495.1"/>
    </source>
</evidence>
<comment type="similarity">
    <text evidence="1">Belongs to the asparaginase 1 family.</text>
</comment>
<evidence type="ECO:0000259" key="9">
    <source>
        <dbReference type="Pfam" id="PF00710"/>
    </source>
</evidence>
<reference evidence="11 12" key="1">
    <citation type="journal article" date="2015" name="Genome Announc.">
        <title>Expanding the biotechnology potential of lactobacilli through comparative genomics of 213 strains and associated genera.</title>
        <authorList>
            <person name="Sun Z."/>
            <person name="Harris H.M."/>
            <person name="McCann A."/>
            <person name="Guo C."/>
            <person name="Argimon S."/>
            <person name="Zhang W."/>
            <person name="Yang X."/>
            <person name="Jeffery I.B."/>
            <person name="Cooney J.C."/>
            <person name="Kagawa T.F."/>
            <person name="Liu W."/>
            <person name="Song Y."/>
            <person name="Salvetti E."/>
            <person name="Wrobel A."/>
            <person name="Rasinkangas P."/>
            <person name="Parkhill J."/>
            <person name="Rea M.C."/>
            <person name="O'Sullivan O."/>
            <person name="Ritari J."/>
            <person name="Douillard F.P."/>
            <person name="Paul Ross R."/>
            <person name="Yang R."/>
            <person name="Briner A.E."/>
            <person name="Felis G.E."/>
            <person name="de Vos W.M."/>
            <person name="Barrangou R."/>
            <person name="Klaenhammer T.R."/>
            <person name="Caufield P.W."/>
            <person name="Cui Y."/>
            <person name="Zhang H."/>
            <person name="O'Toole P.W."/>
        </authorList>
    </citation>
    <scope>NUCLEOTIDE SEQUENCE [LARGE SCALE GENOMIC DNA]</scope>
    <source>
        <strain evidence="11 12">DSM 12744</strain>
    </source>
</reference>
<gene>
    <name evidence="11" type="ORF">FD09_GL001596</name>
</gene>
<feature type="domain" description="Asparaginase/glutaminase C-terminal" evidence="10">
    <location>
        <begin position="209"/>
        <end position="322"/>
    </location>
</feature>
<name>A0A0R1MKS5_9LACO</name>
<accession>A0A0R1MKS5</accession>
<evidence type="ECO:0000256" key="3">
    <source>
        <dbReference type="ARBA" id="ARBA00022801"/>
    </source>
</evidence>
<evidence type="ECO:0000313" key="12">
    <source>
        <dbReference type="Proteomes" id="UP000051330"/>
    </source>
</evidence>
<dbReference type="PROSITE" id="PS00144">
    <property type="entry name" value="ASN_GLN_ASE_1"/>
    <property type="match status" value="1"/>
</dbReference>
<dbReference type="InterPro" id="IPR004550">
    <property type="entry name" value="AsnASE_II"/>
</dbReference>
<dbReference type="PROSITE" id="PS00917">
    <property type="entry name" value="ASN_GLN_ASE_2"/>
    <property type="match status" value="1"/>
</dbReference>
<dbReference type="InterPro" id="IPR006034">
    <property type="entry name" value="Asparaginase/glutaminase-like"/>
</dbReference>
<dbReference type="SMART" id="SM00870">
    <property type="entry name" value="Asparaginase"/>
    <property type="match status" value="1"/>
</dbReference>
<dbReference type="OrthoDB" id="9788068at2"/>
<feature type="binding site" evidence="6">
    <location>
        <begin position="90"/>
        <end position="91"/>
    </location>
    <ligand>
        <name>substrate</name>
    </ligand>
</feature>
<feature type="domain" description="L-asparaginase N-terminal" evidence="9">
    <location>
        <begin position="3"/>
        <end position="194"/>
    </location>
</feature>
<feature type="active site" evidence="8">
    <location>
        <position position="90"/>
    </location>
</feature>
<dbReference type="PRINTS" id="PR00139">
    <property type="entry name" value="ASNGLNASE"/>
</dbReference>
<dbReference type="InterPro" id="IPR027474">
    <property type="entry name" value="L-asparaginase_N"/>
</dbReference>
<dbReference type="Pfam" id="PF17763">
    <property type="entry name" value="Asparaginase_C"/>
    <property type="match status" value="1"/>
</dbReference>
<dbReference type="Proteomes" id="UP000051330">
    <property type="component" value="Unassembled WGS sequence"/>
</dbReference>
<evidence type="ECO:0000256" key="4">
    <source>
        <dbReference type="ARBA" id="ARBA00049366"/>
    </source>
</evidence>
<evidence type="ECO:0000256" key="6">
    <source>
        <dbReference type="PIRSR" id="PIRSR001220-2"/>
    </source>
</evidence>
<dbReference type="InterPro" id="IPR037152">
    <property type="entry name" value="L-asparaginase_N_sf"/>
</dbReference>
<evidence type="ECO:0000256" key="2">
    <source>
        <dbReference type="ARBA" id="ARBA00012920"/>
    </source>
</evidence>
<organism evidence="11 12">
    <name type="scientific">Schleiferilactobacillus perolens DSM 12744</name>
    <dbReference type="NCBI Taxonomy" id="1423792"/>
    <lineage>
        <taxon>Bacteria</taxon>
        <taxon>Bacillati</taxon>
        <taxon>Bacillota</taxon>
        <taxon>Bacilli</taxon>
        <taxon>Lactobacillales</taxon>
        <taxon>Lactobacillaceae</taxon>
        <taxon>Schleiferilactobacillus</taxon>
    </lineage>
</organism>
<dbReference type="FunFam" id="3.40.50.40:FF:000003">
    <property type="entry name" value="L-asparaginase 2"/>
    <property type="match status" value="1"/>
</dbReference>
<evidence type="ECO:0000256" key="8">
    <source>
        <dbReference type="PROSITE-ProRule" id="PRU10100"/>
    </source>
</evidence>
<dbReference type="InterPro" id="IPR027475">
    <property type="entry name" value="Asparaginase/glutaminase_AS2"/>
</dbReference>
<dbReference type="Gene3D" id="3.40.50.40">
    <property type="match status" value="1"/>
</dbReference>
<protein>
    <recommendedName>
        <fullName evidence="2">asparaginase</fullName>
        <ecNumber evidence="2">3.5.1.1</ecNumber>
    </recommendedName>
</protein>
<feature type="active site" description="O-isoaspartyl threonine intermediate" evidence="5">
    <location>
        <position position="12"/>
    </location>
</feature>
<dbReference type="SUPFAM" id="SSF53774">
    <property type="entry name" value="Glutaminase/Asparaginase"/>
    <property type="match status" value="1"/>
</dbReference>